<dbReference type="EMBL" id="LR899583">
    <property type="protein sequence ID" value="CAD7240832.1"/>
    <property type="molecule type" value="Genomic_DNA"/>
</dbReference>
<dbReference type="SMART" id="SM00326">
    <property type="entry name" value="SH3"/>
    <property type="match status" value="1"/>
</dbReference>
<dbReference type="GO" id="GO:0030833">
    <property type="term" value="P:regulation of actin filament polymerization"/>
    <property type="evidence" value="ECO:0007669"/>
    <property type="project" value="TreeGrafter"/>
</dbReference>
<feature type="signal peptide" evidence="6">
    <location>
        <begin position="1"/>
        <end position="22"/>
    </location>
</feature>
<evidence type="ECO:0000259" key="8">
    <source>
        <dbReference type="PROSITE" id="PS51767"/>
    </source>
</evidence>
<dbReference type="GO" id="GO:0016477">
    <property type="term" value="P:cell migration"/>
    <property type="evidence" value="ECO:0007669"/>
    <property type="project" value="TreeGrafter"/>
</dbReference>
<dbReference type="PROSITE" id="PS51090">
    <property type="entry name" value="CORTACTIN"/>
    <property type="match status" value="6"/>
</dbReference>
<dbReference type="OrthoDB" id="5971719at2759"/>
<dbReference type="PROSITE" id="PS00141">
    <property type="entry name" value="ASP_PROTEASE"/>
    <property type="match status" value="1"/>
</dbReference>
<protein>
    <recommendedName>
        <fullName evidence="11">SH3 domain-containing protein</fullName>
    </recommendedName>
</protein>
<gene>
    <name evidence="9" type="ORF">DSTB1V02_LOCUS838</name>
</gene>
<dbReference type="SUPFAM" id="SSF50044">
    <property type="entry name" value="SH3-domain"/>
    <property type="match status" value="1"/>
</dbReference>
<keyword evidence="6" id="KW-0732">Signal</keyword>
<dbReference type="EMBL" id="CAJPEV010000066">
    <property type="protein sequence ID" value="CAG0879959.1"/>
    <property type="molecule type" value="Genomic_DNA"/>
</dbReference>
<feature type="region of interest" description="Disordered" evidence="5">
    <location>
        <begin position="421"/>
        <end position="445"/>
    </location>
</feature>
<feature type="compositionally biased region" description="Polar residues" evidence="5">
    <location>
        <begin position="425"/>
        <end position="436"/>
    </location>
</feature>
<dbReference type="InterPro" id="IPR001452">
    <property type="entry name" value="SH3_domain"/>
</dbReference>
<dbReference type="InterPro" id="IPR003134">
    <property type="entry name" value="Hs1_Cortactin"/>
</dbReference>
<dbReference type="FunFam" id="2.30.30.40:FF:000398">
    <property type="entry name" value="Hematopoietic cell-specific Lyn substrate 1"/>
    <property type="match status" value="1"/>
</dbReference>
<dbReference type="Pfam" id="PF02218">
    <property type="entry name" value="HS1_rep"/>
    <property type="match status" value="6"/>
</dbReference>
<dbReference type="Pfam" id="PF00026">
    <property type="entry name" value="Asp"/>
    <property type="match status" value="1"/>
</dbReference>
<dbReference type="InterPro" id="IPR035716">
    <property type="entry name" value="Cortactin_SH3"/>
</dbReference>
<dbReference type="PROSITE" id="PS51767">
    <property type="entry name" value="PEPTIDASE_A1"/>
    <property type="match status" value="1"/>
</dbReference>
<feature type="domain" description="Peptidase A1" evidence="8">
    <location>
        <begin position="77"/>
        <end position="408"/>
    </location>
</feature>
<feature type="compositionally biased region" description="Basic and acidic residues" evidence="5">
    <location>
        <begin position="749"/>
        <end position="799"/>
    </location>
</feature>
<reference evidence="9" key="1">
    <citation type="submission" date="2020-11" db="EMBL/GenBank/DDBJ databases">
        <authorList>
            <person name="Tran Van P."/>
        </authorList>
    </citation>
    <scope>NUCLEOTIDE SEQUENCE</scope>
</reference>
<keyword evidence="1 4" id="KW-0728">SH3 domain</keyword>
<evidence type="ECO:0000313" key="10">
    <source>
        <dbReference type="Proteomes" id="UP000677054"/>
    </source>
</evidence>
<evidence type="ECO:0000256" key="3">
    <source>
        <dbReference type="ARBA" id="ARBA00022737"/>
    </source>
</evidence>
<keyword evidence="10" id="KW-1185">Reference proteome</keyword>
<dbReference type="GO" id="GO:0051015">
    <property type="term" value="F:actin filament binding"/>
    <property type="evidence" value="ECO:0007669"/>
    <property type="project" value="TreeGrafter"/>
</dbReference>
<dbReference type="PROSITE" id="PS50002">
    <property type="entry name" value="SH3"/>
    <property type="match status" value="1"/>
</dbReference>
<dbReference type="PRINTS" id="PR00499">
    <property type="entry name" value="P67PHOX"/>
</dbReference>
<sequence>MKTAWSAHVIVWQIFIIWKSLAEELFGFRQYGQHNIQKQTIFSKFTTQTTYASNGQKNGSINHDYGIELHGVPGDGYYLSLFVGTPAESFQVLIDTGSSNLAIAGYDAAFIDKWFNPDSSRTFEWLRKDIRVFYTQGEWEGKLGRDVISIPGLEAISIPPVKSDTAVILSSTNFFLNGSQWQGILGLGYQAIAKPSPEVSSWISKVEEATGSPLDFQLQLCGSDLKQDNHHGYLFAGEGIPSPKDHKQVYTAPLVKEWFYEVTMTDFLVGSHRVTEDCRQLNHDKTIVDSGTTNLRLPPNSYLRKDNQKEKSDSEVCFRFGVEASTVGTVLGVVALEGLRVTFKRSAKAMEFMEGDCGPSVILSGPYNNPVKAEDGRGEAMATQLKTASHSSYVAIIKENEFQLLNFASMVPRMWRAGVGHDVKGNSTNGTKSGNAENDDWETDPDYVNDVTEEEQRWGPKGVGRSVGAIDMKQFREEIQKDDAELKRKQMEAGPQASFGYGGKFGVETDRMDKCAKGHDHIEKLEKHASQKDYSTGFGGKYGVQADRVDKCAVGWDHLEKVEKHASQKDYSSGFGGKFGVQKDRQDKSAVGWDHVEKLEKHESQKDYSVGFGGRYGLQTDRQDPSAVGWDYNEKVDKHESQKDSTYKASASDEIMKYVEDYTKGFGGKYGVQSDRQDKSAVGWDYHERAPRHTSTTDYAKGFGGKYGLEQDRVDTSAHGFDEPEKIGTAYKKTVPEIGGARASSLKAKFENLSRQNEEESKKTLEDEQRRRASRDQTEQEEARRSEEERKRKMKELEAAAHSQQATMRHRLEEQQEAQRQSLEEERLHKEEEERERAEQRRMQEQWQQREEEKKREEEQLKWELEKQKREMEKQEREMEEERHRLEEERIRHEEEERLREELRRQQEEEEEERKNHNQAVGTYNEAEELADTGITAIALYDYQAADEDELSFDPDDIITNIQMIDEGWWQGMCRGHVGLFPANYVQLQK</sequence>
<dbReference type="AlphaFoldDB" id="A0A7R9A2Q2"/>
<feature type="compositionally biased region" description="Basic and acidic residues" evidence="5">
    <location>
        <begin position="632"/>
        <end position="645"/>
    </location>
</feature>
<dbReference type="Pfam" id="PF14604">
    <property type="entry name" value="SH3_9"/>
    <property type="match status" value="1"/>
</dbReference>
<feature type="compositionally biased region" description="Basic and acidic residues" evidence="5">
    <location>
        <begin position="822"/>
        <end position="907"/>
    </location>
</feature>
<dbReference type="PANTHER" id="PTHR10829:SF23">
    <property type="entry name" value="CORTACTIN, ISOFORM A"/>
    <property type="match status" value="1"/>
</dbReference>
<dbReference type="GO" id="GO:0005884">
    <property type="term" value="C:actin filament"/>
    <property type="evidence" value="ECO:0007669"/>
    <property type="project" value="TreeGrafter"/>
</dbReference>
<organism evidence="9">
    <name type="scientific">Darwinula stevensoni</name>
    <dbReference type="NCBI Taxonomy" id="69355"/>
    <lineage>
        <taxon>Eukaryota</taxon>
        <taxon>Metazoa</taxon>
        <taxon>Ecdysozoa</taxon>
        <taxon>Arthropoda</taxon>
        <taxon>Crustacea</taxon>
        <taxon>Oligostraca</taxon>
        <taxon>Ostracoda</taxon>
        <taxon>Podocopa</taxon>
        <taxon>Podocopida</taxon>
        <taxon>Darwinulocopina</taxon>
        <taxon>Darwinuloidea</taxon>
        <taxon>Darwinulidae</taxon>
        <taxon>Darwinula</taxon>
    </lineage>
</organism>
<dbReference type="GO" id="GO:0005886">
    <property type="term" value="C:plasma membrane"/>
    <property type="evidence" value="ECO:0007669"/>
    <property type="project" value="TreeGrafter"/>
</dbReference>
<dbReference type="InterPro" id="IPR036028">
    <property type="entry name" value="SH3-like_dom_sf"/>
</dbReference>
<feature type="chain" id="PRO_5036209668" description="SH3 domain-containing protein" evidence="6">
    <location>
        <begin position="23"/>
        <end position="990"/>
    </location>
</feature>
<dbReference type="Gene3D" id="2.40.70.10">
    <property type="entry name" value="Acid Proteases"/>
    <property type="match status" value="3"/>
</dbReference>
<keyword evidence="3" id="KW-0677">Repeat</keyword>
<dbReference type="InterPro" id="IPR033121">
    <property type="entry name" value="PEPTIDASE_A1"/>
</dbReference>
<dbReference type="InterPro" id="IPR001969">
    <property type="entry name" value="Aspartic_peptidase_AS"/>
</dbReference>
<dbReference type="PANTHER" id="PTHR10829">
    <property type="entry name" value="CORTACTIN AND DREBRIN"/>
    <property type="match status" value="1"/>
</dbReference>
<keyword evidence="2" id="KW-0597">Phosphoprotein</keyword>
<evidence type="ECO:0000256" key="1">
    <source>
        <dbReference type="ARBA" id="ARBA00022443"/>
    </source>
</evidence>
<evidence type="ECO:0008006" key="11">
    <source>
        <dbReference type="Google" id="ProtNLM"/>
    </source>
</evidence>
<dbReference type="GO" id="GO:0030427">
    <property type="term" value="C:site of polarized growth"/>
    <property type="evidence" value="ECO:0007669"/>
    <property type="project" value="TreeGrafter"/>
</dbReference>
<evidence type="ECO:0000256" key="4">
    <source>
        <dbReference type="PROSITE-ProRule" id="PRU00192"/>
    </source>
</evidence>
<dbReference type="GO" id="GO:0004190">
    <property type="term" value="F:aspartic-type endopeptidase activity"/>
    <property type="evidence" value="ECO:0007669"/>
    <property type="project" value="InterPro"/>
</dbReference>
<evidence type="ECO:0000256" key="6">
    <source>
        <dbReference type="SAM" id="SignalP"/>
    </source>
</evidence>
<accession>A0A7R9A2Q2</accession>
<dbReference type="Gene3D" id="2.30.30.40">
    <property type="entry name" value="SH3 Domains"/>
    <property type="match status" value="1"/>
</dbReference>
<feature type="domain" description="SH3" evidence="7">
    <location>
        <begin position="932"/>
        <end position="990"/>
    </location>
</feature>
<dbReference type="CDD" id="cd11959">
    <property type="entry name" value="SH3_Cortactin"/>
    <property type="match status" value="1"/>
</dbReference>
<evidence type="ECO:0000256" key="5">
    <source>
        <dbReference type="SAM" id="MobiDB-lite"/>
    </source>
</evidence>
<proteinExistence type="predicted"/>
<evidence type="ECO:0000256" key="2">
    <source>
        <dbReference type="ARBA" id="ARBA00022553"/>
    </source>
</evidence>
<dbReference type="SUPFAM" id="SSF50630">
    <property type="entry name" value="Acid proteases"/>
    <property type="match status" value="1"/>
</dbReference>
<evidence type="ECO:0000259" key="7">
    <source>
        <dbReference type="PROSITE" id="PS50002"/>
    </source>
</evidence>
<name>A0A7R9A2Q2_9CRUS</name>
<dbReference type="InterPro" id="IPR021109">
    <property type="entry name" value="Peptidase_aspartic_dom_sf"/>
</dbReference>
<dbReference type="GO" id="GO:0030864">
    <property type="term" value="C:cortical actin cytoskeleton"/>
    <property type="evidence" value="ECO:0007669"/>
    <property type="project" value="TreeGrafter"/>
</dbReference>
<feature type="region of interest" description="Disordered" evidence="5">
    <location>
        <begin position="749"/>
        <end position="925"/>
    </location>
</feature>
<feature type="region of interest" description="Disordered" evidence="5">
    <location>
        <begin position="616"/>
        <end position="645"/>
    </location>
</feature>
<evidence type="ECO:0000313" key="9">
    <source>
        <dbReference type="EMBL" id="CAD7240832.1"/>
    </source>
</evidence>
<dbReference type="GO" id="GO:0006508">
    <property type="term" value="P:proteolysis"/>
    <property type="evidence" value="ECO:0007669"/>
    <property type="project" value="InterPro"/>
</dbReference>
<dbReference type="PRINTS" id="PR00452">
    <property type="entry name" value="SH3DOMAIN"/>
</dbReference>
<dbReference type="Proteomes" id="UP000677054">
    <property type="component" value="Unassembled WGS sequence"/>
</dbReference>